<sequence>MKAEPRRPAQAPLWYHQVSAGMRPAPAGGNIRRKGRYCSTSASGLFFYDTGLQRPGTAALPSGADTPVASEAARTVSDAGSVDGERVNPVTAA</sequence>
<dbReference type="EMBL" id="JBFRCH010000002">
    <property type="protein sequence ID" value="MEX3930972.1"/>
    <property type="molecule type" value="Genomic_DNA"/>
</dbReference>
<evidence type="ECO:0000313" key="2">
    <source>
        <dbReference type="Proteomes" id="UP001558850"/>
    </source>
</evidence>
<protein>
    <submittedName>
        <fullName evidence="1">Uncharacterized protein</fullName>
    </submittedName>
</protein>
<reference evidence="1" key="1">
    <citation type="submission" date="2024-07" db="EMBL/GenBank/DDBJ databases">
        <title>A survey of Mimosa microsymbionts across Brazilian biomes reveals a high diversity of Paraburkholderia nodulating endemic species, but also that Cupriavidus is common as a symbiont of widespread species.</title>
        <authorList>
            <person name="Rouws L."/>
            <person name="Barauna A."/>
            <person name="Beukes C."/>
            <person name="Rouws J.R.C."/>
            <person name="De Faria S.M."/>
            <person name="Gross E."/>
            <person name="Bueno Dos Reis Junior F."/>
            <person name="Simon M.F."/>
            <person name="Maluk M."/>
            <person name="Odee D.W."/>
            <person name="Kenicer G."/>
            <person name="Young J.P.W."/>
            <person name="Reis V.M."/>
            <person name="Zilli J."/>
            <person name="James E.K."/>
        </authorList>
    </citation>
    <scope>NUCLEOTIDE SEQUENCE</scope>
    <source>
        <strain evidence="1">EG181B</strain>
    </source>
</reference>
<accession>A0ACC6TUM0</accession>
<organism evidence="1 2">
    <name type="scientific">Paraburkholderia phymatum</name>
    <dbReference type="NCBI Taxonomy" id="148447"/>
    <lineage>
        <taxon>Bacteria</taxon>
        <taxon>Pseudomonadati</taxon>
        <taxon>Pseudomonadota</taxon>
        <taxon>Betaproteobacteria</taxon>
        <taxon>Burkholderiales</taxon>
        <taxon>Burkholderiaceae</taxon>
        <taxon>Paraburkholderia</taxon>
    </lineage>
</organism>
<gene>
    <name evidence="1" type="ORF">AB4Y32_03970</name>
</gene>
<keyword evidence="2" id="KW-1185">Reference proteome</keyword>
<name>A0ACC6TUM0_9BURK</name>
<comment type="caution">
    <text evidence="1">The sequence shown here is derived from an EMBL/GenBank/DDBJ whole genome shotgun (WGS) entry which is preliminary data.</text>
</comment>
<dbReference type="Proteomes" id="UP001558850">
    <property type="component" value="Unassembled WGS sequence"/>
</dbReference>
<proteinExistence type="predicted"/>
<evidence type="ECO:0000313" key="1">
    <source>
        <dbReference type="EMBL" id="MEX3930972.1"/>
    </source>
</evidence>